<proteinExistence type="inferred from homology"/>
<dbReference type="GO" id="GO:0005739">
    <property type="term" value="C:mitochondrion"/>
    <property type="evidence" value="ECO:0007669"/>
    <property type="project" value="UniProtKB-SubCell"/>
</dbReference>
<evidence type="ECO:0000256" key="5">
    <source>
        <dbReference type="SAM" id="MobiDB-lite"/>
    </source>
</evidence>
<evidence type="ECO:0000256" key="3">
    <source>
        <dbReference type="ARBA" id="ARBA00035647"/>
    </source>
</evidence>
<comment type="similarity">
    <text evidence="3">Belongs to the mitochondrion-specific ribosomal protein mS38 family.</text>
</comment>
<feature type="region of interest" description="Disordered" evidence="5">
    <location>
        <begin position="1"/>
        <end position="128"/>
    </location>
</feature>
<dbReference type="SMART" id="SM01155">
    <property type="entry name" value="DUF1713"/>
    <property type="match status" value="1"/>
</dbReference>
<feature type="compositionally biased region" description="Low complexity" evidence="5">
    <location>
        <begin position="10"/>
        <end position="36"/>
    </location>
</feature>
<evidence type="ECO:0000256" key="2">
    <source>
        <dbReference type="ARBA" id="ARBA00023128"/>
    </source>
</evidence>
<organism evidence="7 8">
    <name type="scientific">Elsinoe ampelina</name>
    <dbReference type="NCBI Taxonomy" id="302913"/>
    <lineage>
        <taxon>Eukaryota</taxon>
        <taxon>Fungi</taxon>
        <taxon>Dikarya</taxon>
        <taxon>Ascomycota</taxon>
        <taxon>Pezizomycotina</taxon>
        <taxon>Dothideomycetes</taxon>
        <taxon>Dothideomycetidae</taxon>
        <taxon>Myriangiales</taxon>
        <taxon>Elsinoaceae</taxon>
        <taxon>Elsinoe</taxon>
    </lineage>
</organism>
<evidence type="ECO:0000256" key="4">
    <source>
        <dbReference type="ARBA" id="ARBA00035682"/>
    </source>
</evidence>
<dbReference type="PANTHER" id="PTHR32035:SF3">
    <property type="entry name" value="SMALL RIBOSOMAL SUBUNIT PROTEIN MS38"/>
    <property type="match status" value="1"/>
</dbReference>
<dbReference type="Proteomes" id="UP000799538">
    <property type="component" value="Unassembled WGS sequence"/>
</dbReference>
<evidence type="ECO:0000313" key="7">
    <source>
        <dbReference type="EMBL" id="KAF2220908.1"/>
    </source>
</evidence>
<feature type="region of interest" description="Disordered" evidence="5">
    <location>
        <begin position="215"/>
        <end position="279"/>
    </location>
</feature>
<dbReference type="EMBL" id="ML992511">
    <property type="protein sequence ID" value="KAF2220908.1"/>
    <property type="molecule type" value="Genomic_DNA"/>
</dbReference>
<gene>
    <name evidence="7" type="ORF">BDZ85DRAFT_320903</name>
</gene>
<comment type="subcellular location">
    <subcellularLocation>
        <location evidence="1">Mitochondrion</location>
    </subcellularLocation>
</comment>
<name>A0A6A6G5T6_9PEZI</name>
<evidence type="ECO:0000259" key="6">
    <source>
        <dbReference type="SMART" id="SM01155"/>
    </source>
</evidence>
<feature type="compositionally biased region" description="Polar residues" evidence="5">
    <location>
        <begin position="235"/>
        <end position="247"/>
    </location>
</feature>
<accession>A0A6A6G5T6</accession>
<reference evidence="8" key="1">
    <citation type="journal article" date="2020" name="Stud. Mycol.">
        <title>101 Dothideomycetes genomes: A test case for predicting lifestyles and emergence of pathogens.</title>
        <authorList>
            <person name="Haridas S."/>
            <person name="Albert R."/>
            <person name="Binder M."/>
            <person name="Bloem J."/>
            <person name="LaButti K."/>
            <person name="Salamov A."/>
            <person name="Andreopoulos B."/>
            <person name="Baker S."/>
            <person name="Barry K."/>
            <person name="Bills G."/>
            <person name="Bluhm B."/>
            <person name="Cannon C."/>
            <person name="Castanera R."/>
            <person name="Culley D."/>
            <person name="Daum C."/>
            <person name="Ezra D."/>
            <person name="Gonzalez J."/>
            <person name="Henrissat B."/>
            <person name="Kuo A."/>
            <person name="Liang C."/>
            <person name="Lipzen A."/>
            <person name="Lutzoni F."/>
            <person name="Magnuson J."/>
            <person name="Mondo S."/>
            <person name="Nolan M."/>
            <person name="Ohm R."/>
            <person name="Pangilinan J."/>
            <person name="Park H.-J."/>
            <person name="Ramirez L."/>
            <person name="Alfaro M."/>
            <person name="Sun H."/>
            <person name="Tritt A."/>
            <person name="Yoshinaga Y."/>
            <person name="Zwiers L.-H."/>
            <person name="Turgeon B."/>
            <person name="Goodwin S."/>
            <person name="Spatafora J."/>
            <person name="Crous P."/>
            <person name="Grigoriev I."/>
        </authorList>
    </citation>
    <scope>NUCLEOTIDE SEQUENCE [LARGE SCALE GENOMIC DNA]</scope>
    <source>
        <strain evidence="8">CECT 20119</strain>
    </source>
</reference>
<feature type="domain" description="Ribosomal protein mS38 C-terminal" evidence="6">
    <location>
        <begin position="390"/>
        <end position="423"/>
    </location>
</feature>
<dbReference type="InterPro" id="IPR013177">
    <property type="entry name" value="Ribosomal_mS38_C"/>
</dbReference>
<evidence type="ECO:0000313" key="8">
    <source>
        <dbReference type="Proteomes" id="UP000799538"/>
    </source>
</evidence>
<dbReference type="Pfam" id="PF08213">
    <property type="entry name" value="COX24_C"/>
    <property type="match status" value="1"/>
</dbReference>
<protein>
    <recommendedName>
        <fullName evidence="4">Small ribosomal subunit protein mS38</fullName>
    </recommendedName>
</protein>
<keyword evidence="2" id="KW-0496">Mitochondrion</keyword>
<keyword evidence="8" id="KW-1185">Reference proteome</keyword>
<dbReference type="OrthoDB" id="5364404at2759"/>
<sequence length="423" mass="46827">MSTMIVSGFRSAARALPPGPRAASTRASTVTAAVPSIPTCRASTGHQRRPSSSKASCPPGDQSDGSRATAASAKAATAESSSAKSALPRTSNGRSSSGRTGRGRKVKEEAWTGHTPKAPTSNNSRFDALPSVPNVDMIKESDLKLSNLFALHRPLALRAPIPPETSQAVFDQLFEPSPESKTNPSDVVATLQSTISALESTHSISDQLRWNIVQESSSHTTSEPRHLDGRPSLSKPPTIQNFVSSLQPYRKPAPPLPVSSSSLEAQTKPARRARRTEQKQDYRATVILRQVEGSDYLTGELQSFEPIKRAMNPPVQQKSLSDKRRAMLSFGKRVRMRKVMTIMSSRFVPRYITVPPRKSYIRMRQQRRARMELPATKGEVGQAEGEEVMQAISVKRQRKLKMKKHKYKKLMKRTRNLRRRLDK</sequence>
<dbReference type="AlphaFoldDB" id="A0A6A6G5T6"/>
<evidence type="ECO:0000256" key="1">
    <source>
        <dbReference type="ARBA" id="ARBA00004173"/>
    </source>
</evidence>
<feature type="compositionally biased region" description="Low complexity" evidence="5">
    <location>
        <begin position="68"/>
        <end position="99"/>
    </location>
</feature>
<dbReference type="PANTHER" id="PTHR32035">
    <property type="entry name" value="AURORA KINASE A-INTERACTING PROTEIN"/>
    <property type="match status" value="1"/>
</dbReference>